<name>A0A6I9V8Y2_BACDO</name>
<keyword evidence="3" id="KW-1185">Reference proteome</keyword>
<dbReference type="GeneID" id="105228284"/>
<gene>
    <name evidence="4" type="primary">LOC105228284</name>
</gene>
<evidence type="ECO:0000313" key="4">
    <source>
        <dbReference type="RefSeq" id="XP_011206363.2"/>
    </source>
</evidence>
<protein>
    <submittedName>
        <fullName evidence="4">Uncharacterized protein LOC105228284</fullName>
    </submittedName>
</protein>
<proteinExistence type="predicted"/>
<feature type="signal peptide" evidence="2">
    <location>
        <begin position="1"/>
        <end position="17"/>
    </location>
</feature>
<evidence type="ECO:0000313" key="3">
    <source>
        <dbReference type="Proteomes" id="UP001652620"/>
    </source>
</evidence>
<dbReference type="KEGG" id="bdr:105228284"/>
<feature type="chain" id="PRO_5045395507" evidence="2">
    <location>
        <begin position="18"/>
        <end position="307"/>
    </location>
</feature>
<dbReference type="InParanoid" id="A0A6I9V8Y2"/>
<accession>A0A6I9V8Y2</accession>
<organism evidence="3 4">
    <name type="scientific">Bactrocera dorsalis</name>
    <name type="common">Oriental fruit fly</name>
    <name type="synonym">Dacus dorsalis</name>
    <dbReference type="NCBI Taxonomy" id="27457"/>
    <lineage>
        <taxon>Eukaryota</taxon>
        <taxon>Metazoa</taxon>
        <taxon>Ecdysozoa</taxon>
        <taxon>Arthropoda</taxon>
        <taxon>Hexapoda</taxon>
        <taxon>Insecta</taxon>
        <taxon>Pterygota</taxon>
        <taxon>Neoptera</taxon>
        <taxon>Endopterygota</taxon>
        <taxon>Diptera</taxon>
        <taxon>Brachycera</taxon>
        <taxon>Muscomorpha</taxon>
        <taxon>Tephritoidea</taxon>
        <taxon>Tephritidae</taxon>
        <taxon>Bactrocera</taxon>
        <taxon>Bactrocera</taxon>
    </lineage>
</organism>
<dbReference type="OrthoDB" id="7949323at2759"/>
<feature type="region of interest" description="Disordered" evidence="1">
    <location>
        <begin position="127"/>
        <end position="149"/>
    </location>
</feature>
<evidence type="ECO:0000256" key="2">
    <source>
        <dbReference type="SAM" id="SignalP"/>
    </source>
</evidence>
<keyword evidence="2" id="KW-0732">Signal</keyword>
<dbReference type="Proteomes" id="UP001652620">
    <property type="component" value="Unplaced"/>
</dbReference>
<dbReference type="RefSeq" id="XP_011206363.2">
    <property type="nucleotide sequence ID" value="XM_011208061.4"/>
</dbReference>
<evidence type="ECO:0000256" key="1">
    <source>
        <dbReference type="SAM" id="MobiDB-lite"/>
    </source>
</evidence>
<sequence>MKVFLYVLCMFVASVNSGYTLPGSALNEEIDFKGDFSGNNWHKVNQEDGERSLTTDYKSTDAIGDYGGVFGSGKPITEVMQEERQSDEHIGLDSPDDYSKYTRFIEDAGVLASKDASSTGWYGIPGDSSDFSGHSREQQTGKEVGTGGLGSFRTLQPHVGPHDHVHHEAIEEFSEPLEFKAAKAIHGEDGDDTFRAYGGFTGINAGQSNYDAGEQQTTHFGENHSDHHEDNKAEFNIFNTHIDQYDHGDNTDHNQFGAYGEFIGHQGEDYSHGYHEYGGFNFDKTEFDGYENKFDGYKSDGSLSDVA</sequence>
<dbReference type="AlphaFoldDB" id="A0A6I9V8Y2"/>
<reference evidence="4" key="1">
    <citation type="submission" date="2025-08" db="UniProtKB">
        <authorList>
            <consortium name="RefSeq"/>
        </authorList>
    </citation>
    <scope>IDENTIFICATION</scope>
    <source>
        <tissue evidence="4">Adult</tissue>
    </source>
</reference>